<dbReference type="PROSITE" id="PS00356">
    <property type="entry name" value="HTH_LACI_1"/>
    <property type="match status" value="1"/>
</dbReference>
<dbReference type="GO" id="GO:0003700">
    <property type="term" value="F:DNA-binding transcription factor activity"/>
    <property type="evidence" value="ECO:0007669"/>
    <property type="project" value="TreeGrafter"/>
</dbReference>
<evidence type="ECO:0000256" key="2">
    <source>
        <dbReference type="ARBA" id="ARBA00023125"/>
    </source>
</evidence>
<dbReference type="PROSITE" id="PS50932">
    <property type="entry name" value="HTH_LACI_2"/>
    <property type="match status" value="1"/>
</dbReference>
<dbReference type="AlphaFoldDB" id="A0A919Y2Q3"/>
<evidence type="ECO:0000256" key="3">
    <source>
        <dbReference type="ARBA" id="ARBA00023163"/>
    </source>
</evidence>
<dbReference type="Gene3D" id="1.10.260.40">
    <property type="entry name" value="lambda repressor-like DNA-binding domains"/>
    <property type="match status" value="1"/>
</dbReference>
<dbReference type="InterPro" id="IPR010982">
    <property type="entry name" value="Lambda_DNA-bd_dom_sf"/>
</dbReference>
<dbReference type="SUPFAM" id="SSF47413">
    <property type="entry name" value="lambda repressor-like DNA-binding domains"/>
    <property type="match status" value="1"/>
</dbReference>
<evidence type="ECO:0000256" key="1">
    <source>
        <dbReference type="ARBA" id="ARBA00023015"/>
    </source>
</evidence>
<dbReference type="CDD" id="cd01392">
    <property type="entry name" value="HTH_LacI"/>
    <property type="match status" value="1"/>
</dbReference>
<dbReference type="InterPro" id="IPR000843">
    <property type="entry name" value="HTH_LacI"/>
</dbReference>
<dbReference type="GO" id="GO:0000976">
    <property type="term" value="F:transcription cis-regulatory region binding"/>
    <property type="evidence" value="ECO:0007669"/>
    <property type="project" value="TreeGrafter"/>
</dbReference>
<evidence type="ECO:0000259" key="4">
    <source>
        <dbReference type="PROSITE" id="PS50932"/>
    </source>
</evidence>
<protein>
    <submittedName>
        <fullName evidence="5">LacI family transcriptional regulator</fullName>
    </submittedName>
</protein>
<dbReference type="Pfam" id="PF13377">
    <property type="entry name" value="Peripla_BP_3"/>
    <property type="match status" value="1"/>
</dbReference>
<keyword evidence="3" id="KW-0804">Transcription</keyword>
<organism evidence="5 6">
    <name type="scientific">Paenibacillus apis</name>
    <dbReference type="NCBI Taxonomy" id="1792174"/>
    <lineage>
        <taxon>Bacteria</taxon>
        <taxon>Bacillati</taxon>
        <taxon>Bacillota</taxon>
        <taxon>Bacilli</taxon>
        <taxon>Bacillales</taxon>
        <taxon>Paenibacillaceae</taxon>
        <taxon>Paenibacillus</taxon>
    </lineage>
</organism>
<dbReference type="EMBL" id="BORS01000003">
    <property type="protein sequence ID" value="GIO41340.1"/>
    <property type="molecule type" value="Genomic_DNA"/>
</dbReference>
<sequence>MTSRMNHGLRELAQLAGVSKSTASRVISGSGYASPEVRERVMRAAESLSYKPNAVARAMVTKRTNNIGVIVFREKLPIVSHPLYGTIIDEILLASEARGYSVFLKTDKEMSLRSTDYMLEQRVDGLILVSRLRKNVIEYVKRFNIPYVMVNGSTEDPDVIHLVSNDEAGGGRAAEYLHGLGHRRFFVIAGPGEHRSHSLRLQGFTQRLEQLGVSSSSDKVSIVPSPESSFACGVRLMAEHYTAFRQGGYTALFMTNDMLALGALKFLLDMGVRIPEEAAVMGYDNIELGGMYSPGLSTVSVDASGIGRDAVEILDKLIQGEAGLPRLIEYESEVIARQSTSRQLTQGKERTTCCGIGNR</sequence>
<keyword evidence="2" id="KW-0238">DNA-binding</keyword>
<dbReference type="SUPFAM" id="SSF53822">
    <property type="entry name" value="Periplasmic binding protein-like I"/>
    <property type="match status" value="1"/>
</dbReference>
<dbReference type="Gene3D" id="3.40.50.2300">
    <property type="match status" value="2"/>
</dbReference>
<evidence type="ECO:0000313" key="6">
    <source>
        <dbReference type="Proteomes" id="UP000678895"/>
    </source>
</evidence>
<keyword evidence="1" id="KW-0805">Transcription regulation</keyword>
<reference evidence="5" key="1">
    <citation type="submission" date="2021-03" db="EMBL/GenBank/DDBJ databases">
        <title>Antimicrobial resistance genes in bacteria isolated from Japanese honey, and their potential for conferring macrolide and lincosamide resistance in the American foulbrood pathogen Paenibacillus larvae.</title>
        <authorList>
            <person name="Okamoto M."/>
            <person name="Kumagai M."/>
            <person name="Kanamori H."/>
            <person name="Takamatsu D."/>
        </authorList>
    </citation>
    <scope>NUCLEOTIDE SEQUENCE</scope>
    <source>
        <strain evidence="5">J41TS4</strain>
    </source>
</reference>
<dbReference type="InterPro" id="IPR046335">
    <property type="entry name" value="LacI/GalR-like_sensor"/>
</dbReference>
<dbReference type="CDD" id="cd06267">
    <property type="entry name" value="PBP1_LacI_sugar_binding-like"/>
    <property type="match status" value="1"/>
</dbReference>
<dbReference type="InterPro" id="IPR028082">
    <property type="entry name" value="Peripla_BP_I"/>
</dbReference>
<feature type="domain" description="HTH lacI-type" evidence="4">
    <location>
        <begin position="9"/>
        <end position="61"/>
    </location>
</feature>
<keyword evidence="6" id="KW-1185">Reference proteome</keyword>
<comment type="caution">
    <text evidence="5">The sequence shown here is derived from an EMBL/GenBank/DDBJ whole genome shotgun (WGS) entry which is preliminary data.</text>
</comment>
<gene>
    <name evidence="5" type="ORF">J41TS4_10980</name>
</gene>
<dbReference type="PANTHER" id="PTHR30146">
    <property type="entry name" value="LACI-RELATED TRANSCRIPTIONAL REPRESSOR"/>
    <property type="match status" value="1"/>
</dbReference>
<dbReference type="Proteomes" id="UP000678895">
    <property type="component" value="Unassembled WGS sequence"/>
</dbReference>
<accession>A0A919Y2Q3</accession>
<name>A0A919Y2Q3_9BACL</name>
<evidence type="ECO:0000313" key="5">
    <source>
        <dbReference type="EMBL" id="GIO41340.1"/>
    </source>
</evidence>
<dbReference type="Pfam" id="PF00356">
    <property type="entry name" value="LacI"/>
    <property type="match status" value="1"/>
</dbReference>
<dbReference type="PANTHER" id="PTHR30146:SF154">
    <property type="entry name" value="TRANSCRIPTION REGULATOR, MEMBER OF GALR FAMILY"/>
    <property type="match status" value="1"/>
</dbReference>
<proteinExistence type="predicted"/>
<dbReference type="SMART" id="SM00354">
    <property type="entry name" value="HTH_LACI"/>
    <property type="match status" value="1"/>
</dbReference>